<organism evidence="2 3">
    <name type="scientific">Mycobacterium arosiense ATCC BAA-1401 = DSM 45069</name>
    <dbReference type="NCBI Taxonomy" id="1265311"/>
    <lineage>
        <taxon>Bacteria</taxon>
        <taxon>Bacillati</taxon>
        <taxon>Actinomycetota</taxon>
        <taxon>Actinomycetes</taxon>
        <taxon>Mycobacteriales</taxon>
        <taxon>Mycobacteriaceae</taxon>
        <taxon>Mycobacterium</taxon>
        <taxon>Mycobacterium avium complex (MAC)</taxon>
    </lineage>
</organism>
<dbReference type="AlphaFoldDB" id="A0A1W9Z7R2"/>
<feature type="region of interest" description="Disordered" evidence="1">
    <location>
        <begin position="1"/>
        <end position="92"/>
    </location>
</feature>
<feature type="compositionally biased region" description="Low complexity" evidence="1">
    <location>
        <begin position="1"/>
        <end position="12"/>
    </location>
</feature>
<comment type="caution">
    <text evidence="2">The sequence shown here is derived from an EMBL/GenBank/DDBJ whole genome shotgun (WGS) entry which is preliminary data.</text>
</comment>
<feature type="compositionally biased region" description="Basic and acidic residues" evidence="1">
    <location>
        <begin position="83"/>
        <end position="92"/>
    </location>
</feature>
<evidence type="ECO:0000313" key="2">
    <source>
        <dbReference type="EMBL" id="ORA08426.1"/>
    </source>
</evidence>
<evidence type="ECO:0000256" key="1">
    <source>
        <dbReference type="SAM" id="MobiDB-lite"/>
    </source>
</evidence>
<sequence>MMLRMQPQLRPMMQPPPPKGCAGRASPGAGGAGATTDDEALAAGAAPNEKPTATINAVTQPHSAVRVTALKVPTGHNSSCRPVDTDVTRPDW</sequence>
<proteinExistence type="predicted"/>
<keyword evidence="3" id="KW-1185">Reference proteome</keyword>
<dbReference type="Proteomes" id="UP000192707">
    <property type="component" value="Unassembled WGS sequence"/>
</dbReference>
<dbReference type="EMBL" id="MVHG01000096">
    <property type="protein sequence ID" value="ORA08426.1"/>
    <property type="molecule type" value="Genomic_DNA"/>
</dbReference>
<name>A0A1W9Z7R2_MYCAI</name>
<evidence type="ECO:0000313" key="3">
    <source>
        <dbReference type="Proteomes" id="UP000192707"/>
    </source>
</evidence>
<accession>A0A1W9Z7R2</accession>
<protein>
    <submittedName>
        <fullName evidence="2">Uncharacterized protein</fullName>
    </submittedName>
</protein>
<gene>
    <name evidence="2" type="ORF">BST14_24170</name>
</gene>
<feature type="compositionally biased region" description="Polar residues" evidence="1">
    <location>
        <begin position="51"/>
        <end position="62"/>
    </location>
</feature>
<reference evidence="2 3" key="1">
    <citation type="submission" date="2016-12" db="EMBL/GenBank/DDBJ databases">
        <title>The new phylogeny of genus Mycobacterium.</title>
        <authorList>
            <person name="Tortoli E."/>
            <person name="Trovato A."/>
            <person name="Cirillo D.M."/>
        </authorList>
    </citation>
    <scope>NUCLEOTIDE SEQUENCE [LARGE SCALE GENOMIC DNA]</scope>
    <source>
        <strain evidence="2 3">DSM 45069</strain>
    </source>
</reference>